<proteinExistence type="predicted"/>
<keyword evidence="2" id="KW-1185">Reference proteome</keyword>
<sequence>MEVIFLAKKKKDNNPQNLFEDEKGVAAVQNQLFESYQSGVIEDQLNNNKGIHHFNNQKK</sequence>
<dbReference type="AlphaFoldDB" id="A0A265NF81"/>
<protein>
    <submittedName>
        <fullName evidence="1">Uncharacterized protein</fullName>
    </submittedName>
</protein>
<dbReference type="EMBL" id="NPMS01000001">
    <property type="protein sequence ID" value="OZU90653.1"/>
    <property type="molecule type" value="Genomic_DNA"/>
</dbReference>
<organism evidence="1 2">
    <name type="scientific">Virgibacillus indicus</name>
    <dbReference type="NCBI Taxonomy" id="2024554"/>
    <lineage>
        <taxon>Bacteria</taxon>
        <taxon>Bacillati</taxon>
        <taxon>Bacillota</taxon>
        <taxon>Bacilli</taxon>
        <taxon>Bacillales</taxon>
        <taxon>Bacillaceae</taxon>
        <taxon>Virgibacillus</taxon>
    </lineage>
</organism>
<gene>
    <name evidence="1" type="ORF">CIL03_00820</name>
</gene>
<evidence type="ECO:0000313" key="1">
    <source>
        <dbReference type="EMBL" id="OZU90653.1"/>
    </source>
</evidence>
<dbReference type="Proteomes" id="UP000216498">
    <property type="component" value="Unassembled WGS sequence"/>
</dbReference>
<dbReference type="OrthoDB" id="2721548at2"/>
<name>A0A265NF81_9BACI</name>
<comment type="caution">
    <text evidence="1">The sequence shown here is derived from an EMBL/GenBank/DDBJ whole genome shotgun (WGS) entry which is preliminary data.</text>
</comment>
<accession>A0A265NF81</accession>
<reference evidence="1 2" key="1">
    <citation type="submission" date="2017-08" db="EMBL/GenBank/DDBJ databases">
        <title>Virgibacillus indicus sp. nov. and Virgibacillus profoundi sp. nov, two moderately halophilic bacteria isolated from marine sediment by using the Microfluidic Streak Plate.</title>
        <authorList>
            <person name="Xu B."/>
            <person name="Hu B."/>
            <person name="Wang J."/>
            <person name="Zhu Y."/>
            <person name="Huang L."/>
            <person name="Du W."/>
            <person name="Huang Y."/>
        </authorList>
    </citation>
    <scope>NUCLEOTIDE SEQUENCE [LARGE SCALE GENOMIC DNA]</scope>
    <source>
        <strain evidence="1 2">IO3-P2-C2</strain>
    </source>
</reference>
<evidence type="ECO:0000313" key="2">
    <source>
        <dbReference type="Proteomes" id="UP000216498"/>
    </source>
</evidence>